<dbReference type="AlphaFoldDB" id="F7NM20"/>
<dbReference type="SUPFAM" id="SSF111384">
    <property type="entry name" value="OmpH-like"/>
    <property type="match status" value="1"/>
</dbReference>
<dbReference type="PROSITE" id="PS51257">
    <property type="entry name" value="PROKAR_LIPOPROTEIN"/>
    <property type="match status" value="1"/>
</dbReference>
<protein>
    <recommendedName>
        <fullName evidence="4">Outer membrane chaperone Skp (OmpH)</fullName>
    </recommendedName>
</protein>
<gene>
    <name evidence="2" type="ORF">ALO_15732</name>
</gene>
<organism evidence="2 3">
    <name type="scientific">Acetonema longum DSM 6540</name>
    <dbReference type="NCBI Taxonomy" id="1009370"/>
    <lineage>
        <taxon>Bacteria</taxon>
        <taxon>Bacillati</taxon>
        <taxon>Bacillota</taxon>
        <taxon>Negativicutes</taxon>
        <taxon>Acetonemataceae</taxon>
        <taxon>Acetonema</taxon>
    </lineage>
</organism>
<reference evidence="2 3" key="1">
    <citation type="journal article" date="2011" name="EMBO J.">
        <title>Structural diversity of bacterial flagellar motors.</title>
        <authorList>
            <person name="Chen S."/>
            <person name="Beeby M."/>
            <person name="Murphy G.E."/>
            <person name="Leadbetter J.R."/>
            <person name="Hendrixson D.R."/>
            <person name="Briegel A."/>
            <person name="Li Z."/>
            <person name="Shi J."/>
            <person name="Tocheva E.I."/>
            <person name="Muller A."/>
            <person name="Dobro M.J."/>
            <person name="Jensen G.J."/>
        </authorList>
    </citation>
    <scope>NUCLEOTIDE SEQUENCE [LARGE SCALE GENOMIC DNA]</scope>
    <source>
        <strain evidence="2 3">DSM 6540</strain>
    </source>
</reference>
<sequence length="319" mass="35814">MKEGAWMPALFRNHRRLFYTMAGLALLALAAGCGQGDKAAQNAPVIGILDTAKAIQGHPQYQQVQVLQREINTIQAQAKLADTKAKQAYEQEKTAAAMDMDSLAKAMEQQYQARMKGKQNELTQRLKDKAAALNNDNNIKLDAYVKELDQEYQNQIFNLQVKLRTLQLTSEEQASIQKELEALQTERMNKITARQTELSNAMKKEMEAEEKIAQKELEAYSQTMQQETNERLERRNKELSAKVQSSIGSLQASETAQGVQSAEEKKKELAALKESILQDLRNTAAQIAQDRGLEIILADVKIYTNAVDITDELLQGIKD</sequence>
<proteinExistence type="predicted"/>
<keyword evidence="1" id="KW-0175">Coiled coil</keyword>
<name>F7NM20_9FIRM</name>
<keyword evidence="3" id="KW-1185">Reference proteome</keyword>
<dbReference type="eggNOG" id="ENOG5030C0E">
    <property type="taxonomic scope" value="Bacteria"/>
</dbReference>
<dbReference type="Gene3D" id="3.30.910.20">
    <property type="entry name" value="Skp domain"/>
    <property type="match status" value="1"/>
</dbReference>
<dbReference type="EMBL" id="AFGF01000157">
    <property type="protein sequence ID" value="EGO62946.1"/>
    <property type="molecule type" value="Genomic_DNA"/>
</dbReference>
<evidence type="ECO:0008006" key="4">
    <source>
        <dbReference type="Google" id="ProtNLM"/>
    </source>
</evidence>
<dbReference type="STRING" id="1009370.ALO_15732"/>
<dbReference type="OrthoDB" id="1634005at2"/>
<feature type="coiled-coil region" evidence="1">
    <location>
        <begin position="166"/>
        <end position="282"/>
    </location>
</feature>
<accession>F7NM20</accession>
<evidence type="ECO:0000313" key="3">
    <source>
        <dbReference type="Proteomes" id="UP000003240"/>
    </source>
</evidence>
<evidence type="ECO:0000256" key="1">
    <source>
        <dbReference type="SAM" id="Coils"/>
    </source>
</evidence>
<dbReference type="InterPro" id="IPR024930">
    <property type="entry name" value="Skp_dom_sf"/>
</dbReference>
<dbReference type="Proteomes" id="UP000003240">
    <property type="component" value="Unassembled WGS sequence"/>
</dbReference>
<evidence type="ECO:0000313" key="2">
    <source>
        <dbReference type="EMBL" id="EGO62946.1"/>
    </source>
</evidence>
<comment type="caution">
    <text evidence="2">The sequence shown here is derived from an EMBL/GenBank/DDBJ whole genome shotgun (WGS) entry which is preliminary data.</text>
</comment>
<dbReference type="RefSeq" id="WP_004097356.1">
    <property type="nucleotide sequence ID" value="NZ_AFGF01000157.1"/>
</dbReference>